<evidence type="ECO:0000313" key="1">
    <source>
        <dbReference type="EMBL" id="NWJ44166.1"/>
    </source>
</evidence>
<accession>A0A7K4MT87</accession>
<dbReference type="EMBL" id="JACASV010000129">
    <property type="protein sequence ID" value="NWJ44166.1"/>
    <property type="molecule type" value="Genomic_DNA"/>
</dbReference>
<comment type="caution">
    <text evidence="1">The sequence shown here is derived from an EMBL/GenBank/DDBJ whole genome shotgun (WGS) entry which is preliminary data.</text>
</comment>
<dbReference type="Proteomes" id="UP000523105">
    <property type="component" value="Unassembled WGS sequence"/>
</dbReference>
<sequence>MGEIKSQNWGFLPVKNLTEKEMKKLKKQGKVTNCPTRKAKGWKNIRWGQVE</sequence>
<name>A0A7K4MT87_9ARCH</name>
<dbReference type="AlphaFoldDB" id="A0A7K4MT87"/>
<evidence type="ECO:0000313" key="2">
    <source>
        <dbReference type="Proteomes" id="UP000523105"/>
    </source>
</evidence>
<gene>
    <name evidence="1" type="ORF">HX837_08225</name>
</gene>
<organism evidence="1 2">
    <name type="scientific">Marine Group I thaumarchaeote</name>
    <dbReference type="NCBI Taxonomy" id="2511932"/>
    <lineage>
        <taxon>Archaea</taxon>
        <taxon>Nitrososphaerota</taxon>
        <taxon>Marine Group I</taxon>
    </lineage>
</organism>
<reference evidence="1 2" key="1">
    <citation type="journal article" date="2019" name="Environ. Microbiol.">
        <title>Genomics insights into ecotype formation of ammonia-oxidizing archaea in the deep ocean.</title>
        <authorList>
            <person name="Wang Y."/>
            <person name="Huang J.M."/>
            <person name="Cui G.J."/>
            <person name="Nunoura T."/>
            <person name="Takaki Y."/>
            <person name="Li W.L."/>
            <person name="Li J."/>
            <person name="Gao Z.M."/>
            <person name="Takai K."/>
            <person name="Zhang A.Q."/>
            <person name="Stepanauskas R."/>
        </authorList>
    </citation>
    <scope>NUCLEOTIDE SEQUENCE [LARGE SCALE GENOMIC DNA]</scope>
    <source>
        <strain evidence="1 2">L15b</strain>
    </source>
</reference>
<proteinExistence type="predicted"/>
<protein>
    <submittedName>
        <fullName evidence="1">Uncharacterized protein</fullName>
    </submittedName>
</protein>